<gene>
    <name evidence="1" type="ORF">L596_018457</name>
</gene>
<protein>
    <submittedName>
        <fullName evidence="1">Uncharacterized protein</fullName>
    </submittedName>
</protein>
<comment type="caution">
    <text evidence="1">The sequence shown here is derived from an EMBL/GenBank/DDBJ whole genome shotgun (WGS) entry which is preliminary data.</text>
</comment>
<dbReference type="OrthoDB" id="5810838at2759"/>
<organism evidence="1 2">
    <name type="scientific">Steinernema carpocapsae</name>
    <name type="common">Entomopathogenic nematode</name>
    <dbReference type="NCBI Taxonomy" id="34508"/>
    <lineage>
        <taxon>Eukaryota</taxon>
        <taxon>Metazoa</taxon>
        <taxon>Ecdysozoa</taxon>
        <taxon>Nematoda</taxon>
        <taxon>Chromadorea</taxon>
        <taxon>Rhabditida</taxon>
        <taxon>Tylenchina</taxon>
        <taxon>Panagrolaimomorpha</taxon>
        <taxon>Strongyloidoidea</taxon>
        <taxon>Steinernematidae</taxon>
        <taxon>Steinernema</taxon>
    </lineage>
</organism>
<dbReference type="EMBL" id="AZBU02000005">
    <property type="protein sequence ID" value="TKR77492.1"/>
    <property type="molecule type" value="Genomic_DNA"/>
</dbReference>
<dbReference type="AlphaFoldDB" id="A0A4U5N5E4"/>
<proteinExistence type="predicted"/>
<evidence type="ECO:0000313" key="1">
    <source>
        <dbReference type="EMBL" id="TKR77492.1"/>
    </source>
</evidence>
<dbReference type="Proteomes" id="UP000298663">
    <property type="component" value="Unassembled WGS sequence"/>
</dbReference>
<keyword evidence="2" id="KW-1185">Reference proteome</keyword>
<name>A0A4U5N5E4_STECR</name>
<evidence type="ECO:0000313" key="2">
    <source>
        <dbReference type="Proteomes" id="UP000298663"/>
    </source>
</evidence>
<reference evidence="1 2" key="2">
    <citation type="journal article" date="2019" name="G3 (Bethesda)">
        <title>Hybrid Assembly of the Genome of the Entomopathogenic Nematode Steinernema carpocapsae Identifies the X-Chromosome.</title>
        <authorList>
            <person name="Serra L."/>
            <person name="Macchietto M."/>
            <person name="Macias-Munoz A."/>
            <person name="McGill C.J."/>
            <person name="Rodriguez I.M."/>
            <person name="Rodriguez B."/>
            <person name="Murad R."/>
            <person name="Mortazavi A."/>
        </authorList>
    </citation>
    <scope>NUCLEOTIDE SEQUENCE [LARGE SCALE GENOMIC DNA]</scope>
    <source>
        <strain evidence="1 2">ALL</strain>
    </source>
</reference>
<accession>A0A4U5N5E4</accession>
<sequence>MFLPRFLKTTSQRPFLEPLHRFSFTGSGQFAPLGGRLQNPGTRSALLLSVTVCAFLFSLYVPSTFRNRCGSTWSYVQGALIIGRGSTSSGDEKK</sequence>
<reference evidence="1 2" key="1">
    <citation type="journal article" date="2015" name="Genome Biol.">
        <title>Comparative genomics of Steinernema reveals deeply conserved gene regulatory networks.</title>
        <authorList>
            <person name="Dillman A.R."/>
            <person name="Macchietto M."/>
            <person name="Porter C.F."/>
            <person name="Rogers A."/>
            <person name="Williams B."/>
            <person name="Antoshechkin I."/>
            <person name="Lee M.M."/>
            <person name="Goodwin Z."/>
            <person name="Lu X."/>
            <person name="Lewis E.E."/>
            <person name="Goodrich-Blair H."/>
            <person name="Stock S.P."/>
            <person name="Adams B.J."/>
            <person name="Sternberg P.W."/>
            <person name="Mortazavi A."/>
        </authorList>
    </citation>
    <scope>NUCLEOTIDE SEQUENCE [LARGE SCALE GENOMIC DNA]</scope>
    <source>
        <strain evidence="1 2">ALL</strain>
    </source>
</reference>